<sequence length="757" mass="83644">MQACRFVSPRRVLGASVSLALMAAVMPSTAHSQQQSLALEEVIVTARKRAESVQDVPIAVTAITSELKDPSIRRLEDIQGITPNVIIRNINTVPGGSSISIRGVSYQEIDKSFDPAIGVMLDGVYLGVSSGQLLNNFDIERIEVLRGPQGTLFGRNTIGGVINVIRTDPTLDWGVDASITVGSEGREDYKAVVNAPIIEDRLGIKLFANSINSDGWIHNTTLDKDVGGDDYQTYGFALLGQPTDDLSVKFHYEKNKDETDVGAWSNFNQPEDLVCTLSPIPFVPWGPEQGCEAFDEGSDEEHNSMNGRNPNDTEYDTSILTVDWDLGGAVLTSITGYRDQEENTVSEYDASSAPFLFLSFEQTYDQFSQEFRLATEIGDSLEVIAGVYYWESEYTQDFSTHQLFYVLDQIGSIVPGVPGGAGFTPTTIGYAEQSQDTMAWAGFLSADWFISDKWTITGGLRYTYEEKDFTGSNSVFYDPLTMSQPALTRTDLSDDWSELSPKISASYDYSEDIMFFASYAEGFKSGGYFGRNTDFSTAESYDPEFVDTFELGMKSTLFESRVIFNASVFYSDYSDKQEEVLIETAPGIVATNVVNAATVDIFGVDLELQAQLTESLSLRAAYGYLDAEYDDFVADLNGDAIATDNSGLIVRNAPENTFGLSTTYTRTIGPGDFSAYLSYRYQDQIETILNNDPLGTIDSIENLDLTLSYAWANYRITAFGRNLTDEVYARRVRIEPLVTFGQYTQGTNYGVEFSLSF</sequence>
<feature type="signal peptide" evidence="13">
    <location>
        <begin position="1"/>
        <end position="30"/>
    </location>
</feature>
<keyword evidence="13" id="KW-0732">Signal</keyword>
<comment type="similarity">
    <text evidence="11 12">Belongs to the TonB-dependent receptor family.</text>
</comment>
<dbReference type="Pfam" id="PF00593">
    <property type="entry name" value="TonB_dep_Rec_b-barrel"/>
    <property type="match status" value="1"/>
</dbReference>
<keyword evidence="7" id="KW-0406">Ion transport</keyword>
<dbReference type="AlphaFoldDB" id="A0AAP8SM04"/>
<evidence type="ECO:0000256" key="3">
    <source>
        <dbReference type="ARBA" id="ARBA00022452"/>
    </source>
</evidence>
<dbReference type="SUPFAM" id="SSF56935">
    <property type="entry name" value="Porins"/>
    <property type="match status" value="1"/>
</dbReference>
<dbReference type="InterPro" id="IPR000531">
    <property type="entry name" value="Beta-barrel_TonB"/>
</dbReference>
<organism evidence="16 17">
    <name type="scientific">Halioglobus japonicus</name>
    <dbReference type="NCBI Taxonomy" id="930805"/>
    <lineage>
        <taxon>Bacteria</taxon>
        <taxon>Pseudomonadati</taxon>
        <taxon>Pseudomonadota</taxon>
        <taxon>Gammaproteobacteria</taxon>
        <taxon>Cellvibrionales</taxon>
        <taxon>Halieaceae</taxon>
        <taxon>Halioglobus</taxon>
    </lineage>
</organism>
<evidence type="ECO:0000259" key="14">
    <source>
        <dbReference type="Pfam" id="PF00593"/>
    </source>
</evidence>
<feature type="domain" description="TonB-dependent receptor plug" evidence="15">
    <location>
        <begin position="53"/>
        <end position="161"/>
    </location>
</feature>
<keyword evidence="4" id="KW-0410">Iron transport</keyword>
<gene>
    <name evidence="16" type="ORF">C0029_16085</name>
</gene>
<protein>
    <submittedName>
        <fullName evidence="16">TonB-dependent receptor</fullName>
    </submittedName>
</protein>
<keyword evidence="5 11" id="KW-0812">Transmembrane</keyword>
<keyword evidence="3 11" id="KW-1134">Transmembrane beta strand</keyword>
<dbReference type="PANTHER" id="PTHR32552">
    <property type="entry name" value="FERRICHROME IRON RECEPTOR-RELATED"/>
    <property type="match status" value="1"/>
</dbReference>
<keyword evidence="9 11" id="KW-0472">Membrane</keyword>
<evidence type="ECO:0000256" key="9">
    <source>
        <dbReference type="ARBA" id="ARBA00023136"/>
    </source>
</evidence>
<feature type="domain" description="TonB-dependent receptor-like beta-barrel" evidence="14">
    <location>
        <begin position="303"/>
        <end position="723"/>
    </location>
</feature>
<dbReference type="PROSITE" id="PS52016">
    <property type="entry name" value="TONB_DEPENDENT_REC_3"/>
    <property type="match status" value="1"/>
</dbReference>
<dbReference type="EMBL" id="PKUR01000004">
    <property type="protein sequence ID" value="PLW85052.1"/>
    <property type="molecule type" value="Genomic_DNA"/>
</dbReference>
<evidence type="ECO:0000256" key="4">
    <source>
        <dbReference type="ARBA" id="ARBA00022496"/>
    </source>
</evidence>
<dbReference type="Pfam" id="PF07715">
    <property type="entry name" value="Plug"/>
    <property type="match status" value="1"/>
</dbReference>
<feature type="chain" id="PRO_5042941872" evidence="13">
    <location>
        <begin position="31"/>
        <end position="757"/>
    </location>
</feature>
<dbReference type="GO" id="GO:0009279">
    <property type="term" value="C:cell outer membrane"/>
    <property type="evidence" value="ECO:0007669"/>
    <property type="project" value="UniProtKB-SubCell"/>
</dbReference>
<keyword evidence="10 11" id="KW-0998">Cell outer membrane</keyword>
<dbReference type="PANTHER" id="PTHR32552:SF81">
    <property type="entry name" value="TONB-DEPENDENT OUTER MEMBRANE RECEPTOR"/>
    <property type="match status" value="1"/>
</dbReference>
<name>A0AAP8SM04_9GAMM</name>
<keyword evidence="17" id="KW-1185">Reference proteome</keyword>
<keyword evidence="2 11" id="KW-0813">Transport</keyword>
<reference evidence="16 17" key="1">
    <citation type="submission" date="2018-01" db="EMBL/GenBank/DDBJ databases">
        <title>The draft genome sequence of Halioglobus japonicus S1-36.</title>
        <authorList>
            <person name="Du Z.-J."/>
            <person name="Shi M.-J."/>
        </authorList>
    </citation>
    <scope>NUCLEOTIDE SEQUENCE [LARGE SCALE GENOMIC DNA]</scope>
    <source>
        <strain evidence="16 17">S1-36</strain>
    </source>
</reference>
<dbReference type="InterPro" id="IPR036942">
    <property type="entry name" value="Beta-barrel_TonB_sf"/>
</dbReference>
<dbReference type="Proteomes" id="UP000235162">
    <property type="component" value="Unassembled WGS sequence"/>
</dbReference>
<dbReference type="InterPro" id="IPR039426">
    <property type="entry name" value="TonB-dep_rcpt-like"/>
</dbReference>
<evidence type="ECO:0000259" key="15">
    <source>
        <dbReference type="Pfam" id="PF07715"/>
    </source>
</evidence>
<comment type="subcellular location">
    <subcellularLocation>
        <location evidence="1 11">Cell outer membrane</location>
        <topology evidence="1 11">Multi-pass membrane protein</topology>
    </subcellularLocation>
</comment>
<keyword evidence="8 12" id="KW-0798">TonB box</keyword>
<evidence type="ECO:0000256" key="7">
    <source>
        <dbReference type="ARBA" id="ARBA00023065"/>
    </source>
</evidence>
<keyword evidence="6" id="KW-0408">Iron</keyword>
<keyword evidence="16" id="KW-0675">Receptor</keyword>
<dbReference type="GO" id="GO:0006826">
    <property type="term" value="P:iron ion transport"/>
    <property type="evidence" value="ECO:0007669"/>
    <property type="project" value="UniProtKB-KW"/>
</dbReference>
<evidence type="ECO:0000256" key="13">
    <source>
        <dbReference type="SAM" id="SignalP"/>
    </source>
</evidence>
<dbReference type="InterPro" id="IPR012910">
    <property type="entry name" value="Plug_dom"/>
</dbReference>
<dbReference type="Gene3D" id="2.40.170.20">
    <property type="entry name" value="TonB-dependent receptor, beta-barrel domain"/>
    <property type="match status" value="1"/>
</dbReference>
<evidence type="ECO:0000256" key="6">
    <source>
        <dbReference type="ARBA" id="ARBA00023004"/>
    </source>
</evidence>
<dbReference type="CDD" id="cd01347">
    <property type="entry name" value="ligand_gated_channel"/>
    <property type="match status" value="1"/>
</dbReference>
<evidence type="ECO:0000256" key="8">
    <source>
        <dbReference type="ARBA" id="ARBA00023077"/>
    </source>
</evidence>
<evidence type="ECO:0000256" key="10">
    <source>
        <dbReference type="ARBA" id="ARBA00023237"/>
    </source>
</evidence>
<evidence type="ECO:0000313" key="16">
    <source>
        <dbReference type="EMBL" id="PLW85052.1"/>
    </source>
</evidence>
<accession>A0AAP8SM04</accession>
<evidence type="ECO:0000256" key="1">
    <source>
        <dbReference type="ARBA" id="ARBA00004571"/>
    </source>
</evidence>
<evidence type="ECO:0000256" key="2">
    <source>
        <dbReference type="ARBA" id="ARBA00022448"/>
    </source>
</evidence>
<evidence type="ECO:0000256" key="11">
    <source>
        <dbReference type="PROSITE-ProRule" id="PRU01360"/>
    </source>
</evidence>
<proteinExistence type="inferred from homology"/>
<evidence type="ECO:0000256" key="5">
    <source>
        <dbReference type="ARBA" id="ARBA00022692"/>
    </source>
</evidence>
<comment type="caution">
    <text evidence="16">The sequence shown here is derived from an EMBL/GenBank/DDBJ whole genome shotgun (WGS) entry which is preliminary data.</text>
</comment>
<evidence type="ECO:0000256" key="12">
    <source>
        <dbReference type="RuleBase" id="RU003357"/>
    </source>
</evidence>
<evidence type="ECO:0000313" key="17">
    <source>
        <dbReference type="Proteomes" id="UP000235162"/>
    </source>
</evidence>